<accession>A0A2T4BJF0</accession>
<dbReference type="RefSeq" id="XP_024752753.1">
    <property type="nucleotide sequence ID" value="XM_024889098.1"/>
</dbReference>
<reference evidence="4" key="1">
    <citation type="submission" date="2016-07" db="EMBL/GenBank/DDBJ databases">
        <title>Multiple horizontal gene transfer events from other fungi enriched the ability of initially mycotrophic Trichoderma (Ascomycota) to feed on dead plant biomass.</title>
        <authorList>
            <consortium name="DOE Joint Genome Institute"/>
            <person name="Atanasova L."/>
            <person name="Chenthamara K."/>
            <person name="Zhang J."/>
            <person name="Grujic M."/>
            <person name="Henrissat B."/>
            <person name="Kuo A."/>
            <person name="Aerts A."/>
            <person name="Salamov A."/>
            <person name="Lipzen A."/>
            <person name="Labutti K."/>
            <person name="Barry K."/>
            <person name="Miao Y."/>
            <person name="Rahimi M.J."/>
            <person name="Shen Q."/>
            <person name="Grigoriev I.V."/>
            <person name="Kubicek C.P."/>
            <person name="Druzhinina I.S."/>
        </authorList>
    </citation>
    <scope>NUCLEOTIDE SEQUENCE [LARGE SCALE GENOMIC DNA]</scope>
    <source>
        <strain evidence="4">TUCIM 6016</strain>
    </source>
</reference>
<dbReference type="OrthoDB" id="4896990at2759"/>
<name>A0A2T4BJF0_9HYPO</name>
<evidence type="ECO:0000313" key="3">
    <source>
        <dbReference type="EMBL" id="PTB69433.1"/>
    </source>
</evidence>
<feature type="region of interest" description="Disordered" evidence="1">
    <location>
        <begin position="202"/>
        <end position="245"/>
    </location>
</feature>
<keyword evidence="4" id="KW-1185">Reference proteome</keyword>
<sequence>MAFLVILAIFLPFLLPRRCLHPVLPYFILFHFVLLPGLLRLKPYNKDQSIFINMAESADKPTHNNRGFYLAIAFGIMGLFLMMVIPCAIAMGIARCREKRQERRDALRRELEEGQGDEATCIDAADGRFPVFCVDEVGESSGWRRDENDLETTTNLYQDTTILQHADGLVEVRKPEPAYGPGTCRFHGGRFQEHLPEAFEQFPEQPEVQMLEQPELNEDSAEDSASASSYKGKGKEPLIVKRKEE</sequence>
<protein>
    <submittedName>
        <fullName evidence="3">Uncharacterized protein</fullName>
    </submittedName>
</protein>
<gene>
    <name evidence="3" type="ORF">BBK36DRAFT_1097</name>
</gene>
<dbReference type="AlphaFoldDB" id="A0A2T4BJF0"/>
<feature type="transmembrane region" description="Helical" evidence="2">
    <location>
        <begin position="68"/>
        <end position="94"/>
    </location>
</feature>
<feature type="compositionally biased region" description="Basic and acidic residues" evidence="1">
    <location>
        <begin position="233"/>
        <end position="245"/>
    </location>
</feature>
<evidence type="ECO:0000256" key="2">
    <source>
        <dbReference type="SAM" id="Phobius"/>
    </source>
</evidence>
<organism evidence="3 4">
    <name type="scientific">Trichoderma citrinoviride</name>
    <dbReference type="NCBI Taxonomy" id="58853"/>
    <lineage>
        <taxon>Eukaryota</taxon>
        <taxon>Fungi</taxon>
        <taxon>Dikarya</taxon>
        <taxon>Ascomycota</taxon>
        <taxon>Pezizomycotina</taxon>
        <taxon>Sordariomycetes</taxon>
        <taxon>Hypocreomycetidae</taxon>
        <taxon>Hypocreales</taxon>
        <taxon>Hypocreaceae</taxon>
        <taxon>Trichoderma</taxon>
    </lineage>
</organism>
<dbReference type="GeneID" id="36597217"/>
<evidence type="ECO:0000313" key="4">
    <source>
        <dbReference type="Proteomes" id="UP000241546"/>
    </source>
</evidence>
<keyword evidence="2" id="KW-0812">Transmembrane</keyword>
<dbReference type="EMBL" id="KZ680208">
    <property type="protein sequence ID" value="PTB69433.1"/>
    <property type="molecule type" value="Genomic_DNA"/>
</dbReference>
<dbReference type="Proteomes" id="UP000241546">
    <property type="component" value="Unassembled WGS sequence"/>
</dbReference>
<proteinExistence type="predicted"/>
<evidence type="ECO:0000256" key="1">
    <source>
        <dbReference type="SAM" id="MobiDB-lite"/>
    </source>
</evidence>
<keyword evidence="2" id="KW-0472">Membrane</keyword>
<keyword evidence="2" id="KW-1133">Transmembrane helix</keyword>